<dbReference type="Gene3D" id="3.40.50.2300">
    <property type="match status" value="1"/>
</dbReference>
<accession>A0AAX4HUG0</accession>
<proteinExistence type="predicted"/>
<protein>
    <submittedName>
        <fullName evidence="4">Response regulator</fullName>
    </submittedName>
</protein>
<dbReference type="EMBL" id="CP139487">
    <property type="protein sequence ID" value="WPU66777.1"/>
    <property type="molecule type" value="Genomic_DNA"/>
</dbReference>
<dbReference type="PROSITE" id="PS50110">
    <property type="entry name" value="RESPONSE_REGULATORY"/>
    <property type="match status" value="1"/>
</dbReference>
<keyword evidence="1 2" id="KW-0597">Phosphoprotein</keyword>
<dbReference type="PANTHER" id="PTHR44591">
    <property type="entry name" value="STRESS RESPONSE REGULATOR PROTEIN 1"/>
    <property type="match status" value="1"/>
</dbReference>
<dbReference type="InterPro" id="IPR050595">
    <property type="entry name" value="Bact_response_regulator"/>
</dbReference>
<sequence length="139" mass="15152">MIDPKILSKKVLILDDMSTIRDALIAALKSLGFTNIAQAVDGKQGYEKANECAGSAPFELVFSDINMPNCNGIEFLRQFRGIAAYKTIPVIMVTSENELHTILEAVEAGASSYVLKPFTPKTIEAKIVEVFNKKSAGQK</sequence>
<dbReference type="Proteomes" id="UP001324634">
    <property type="component" value="Chromosome"/>
</dbReference>
<dbReference type="InterPro" id="IPR011006">
    <property type="entry name" value="CheY-like_superfamily"/>
</dbReference>
<keyword evidence="5" id="KW-1185">Reference proteome</keyword>
<feature type="domain" description="Response regulatory" evidence="3">
    <location>
        <begin position="10"/>
        <end position="131"/>
    </location>
</feature>
<dbReference type="InterPro" id="IPR001789">
    <property type="entry name" value="Sig_transdc_resp-reg_receiver"/>
</dbReference>
<dbReference type="AlphaFoldDB" id="A0AAX4HUG0"/>
<evidence type="ECO:0000256" key="2">
    <source>
        <dbReference type="PROSITE-ProRule" id="PRU00169"/>
    </source>
</evidence>
<dbReference type="SUPFAM" id="SSF52172">
    <property type="entry name" value="CheY-like"/>
    <property type="match status" value="1"/>
</dbReference>
<gene>
    <name evidence="4" type="ORF">SOO65_08455</name>
</gene>
<feature type="modified residue" description="4-aspartylphosphate" evidence="2">
    <location>
        <position position="64"/>
    </location>
</feature>
<dbReference type="Pfam" id="PF00072">
    <property type="entry name" value="Response_reg"/>
    <property type="match status" value="1"/>
</dbReference>
<dbReference type="KEGG" id="psti:SOO65_08455"/>
<dbReference type="PANTHER" id="PTHR44591:SF25">
    <property type="entry name" value="CHEMOTAXIS TWO-COMPONENT RESPONSE REGULATOR"/>
    <property type="match status" value="1"/>
</dbReference>
<evidence type="ECO:0000256" key="1">
    <source>
        <dbReference type="ARBA" id="ARBA00022553"/>
    </source>
</evidence>
<dbReference type="SMART" id="SM00448">
    <property type="entry name" value="REC"/>
    <property type="match status" value="1"/>
</dbReference>
<evidence type="ECO:0000313" key="4">
    <source>
        <dbReference type="EMBL" id="WPU66777.1"/>
    </source>
</evidence>
<organism evidence="4 5">
    <name type="scientific">Peredibacter starrii</name>
    <dbReference type="NCBI Taxonomy" id="28202"/>
    <lineage>
        <taxon>Bacteria</taxon>
        <taxon>Pseudomonadati</taxon>
        <taxon>Bdellovibrionota</taxon>
        <taxon>Bacteriovoracia</taxon>
        <taxon>Bacteriovoracales</taxon>
        <taxon>Bacteriovoracaceae</taxon>
        <taxon>Peredibacter</taxon>
    </lineage>
</organism>
<evidence type="ECO:0000259" key="3">
    <source>
        <dbReference type="PROSITE" id="PS50110"/>
    </source>
</evidence>
<evidence type="ECO:0000313" key="5">
    <source>
        <dbReference type="Proteomes" id="UP001324634"/>
    </source>
</evidence>
<dbReference type="GO" id="GO:0000160">
    <property type="term" value="P:phosphorelay signal transduction system"/>
    <property type="evidence" value="ECO:0007669"/>
    <property type="project" value="InterPro"/>
</dbReference>
<name>A0AAX4HUG0_9BACT</name>
<reference evidence="4 5" key="1">
    <citation type="submission" date="2023-11" db="EMBL/GenBank/DDBJ databases">
        <title>Peredibacter starrii A3.12.</title>
        <authorList>
            <person name="Mitchell R.J."/>
        </authorList>
    </citation>
    <scope>NUCLEOTIDE SEQUENCE [LARGE SCALE GENOMIC DNA]</scope>
    <source>
        <strain evidence="4 5">A3.12</strain>
    </source>
</reference>
<dbReference type="RefSeq" id="WP_321399322.1">
    <property type="nucleotide sequence ID" value="NZ_CP139487.1"/>
</dbReference>